<comment type="subcellular location">
    <subcellularLocation>
        <location evidence="1">Membrane</location>
    </subcellularLocation>
</comment>
<accession>A0A1H4KPG4</accession>
<dbReference type="PANTHER" id="PTHR10721">
    <property type="entry name" value="MITOCHONDRIAL IMPORT INNER MEMBRANE TRANSLOCASE SUBUNIT TIM44"/>
    <property type="match status" value="1"/>
</dbReference>
<dbReference type="GO" id="GO:0051087">
    <property type="term" value="F:protein-folding chaperone binding"/>
    <property type="evidence" value="ECO:0007669"/>
    <property type="project" value="TreeGrafter"/>
</dbReference>
<evidence type="ECO:0000256" key="4">
    <source>
        <dbReference type="ARBA" id="ARBA00023136"/>
    </source>
</evidence>
<evidence type="ECO:0000256" key="6">
    <source>
        <dbReference type="SAM" id="Phobius"/>
    </source>
</evidence>
<organism evidence="8 9">
    <name type="scientific">Nitratireductor aquibiodomus</name>
    <dbReference type="NCBI Taxonomy" id="204799"/>
    <lineage>
        <taxon>Bacteria</taxon>
        <taxon>Pseudomonadati</taxon>
        <taxon>Pseudomonadota</taxon>
        <taxon>Alphaproteobacteria</taxon>
        <taxon>Hyphomicrobiales</taxon>
        <taxon>Phyllobacteriaceae</taxon>
        <taxon>Nitratireductor</taxon>
    </lineage>
</organism>
<dbReference type="InterPro" id="IPR032710">
    <property type="entry name" value="NTF2-like_dom_sf"/>
</dbReference>
<dbReference type="NCBIfam" id="NF033779">
    <property type="entry name" value="Tim44_TimA_adap"/>
    <property type="match status" value="1"/>
</dbReference>
<dbReference type="InterPro" id="IPR039544">
    <property type="entry name" value="Tim44-like"/>
</dbReference>
<dbReference type="InterPro" id="IPR016985">
    <property type="entry name" value="UCP031890_Tim44-rel"/>
</dbReference>
<dbReference type="AlphaFoldDB" id="A0A1H4KPG4"/>
<evidence type="ECO:0000256" key="2">
    <source>
        <dbReference type="ARBA" id="ARBA00009597"/>
    </source>
</evidence>
<dbReference type="Pfam" id="PF04280">
    <property type="entry name" value="Tim44"/>
    <property type="match status" value="1"/>
</dbReference>
<comment type="similarity">
    <text evidence="2">Belongs to the Tim44 family.</text>
</comment>
<dbReference type="RefSeq" id="WP_007009125.1">
    <property type="nucleotide sequence ID" value="NZ_FNSL01000001.1"/>
</dbReference>
<feature type="region of interest" description="Disordered" evidence="5">
    <location>
        <begin position="31"/>
        <end position="73"/>
    </location>
</feature>
<dbReference type="Proteomes" id="UP000199064">
    <property type="component" value="Unassembled WGS sequence"/>
</dbReference>
<protein>
    <submittedName>
        <fullName evidence="8">Predicted lipid-binding transport protein, Tim44 family</fullName>
    </submittedName>
</protein>
<gene>
    <name evidence="8" type="ORF">SAMN05216452_2358</name>
</gene>
<dbReference type="EMBL" id="FNSL01000001">
    <property type="protein sequence ID" value="SEB59812.1"/>
    <property type="molecule type" value="Genomic_DNA"/>
</dbReference>
<dbReference type="GO" id="GO:0030150">
    <property type="term" value="P:protein import into mitochondrial matrix"/>
    <property type="evidence" value="ECO:0007669"/>
    <property type="project" value="TreeGrafter"/>
</dbReference>
<feature type="transmembrane region" description="Helical" evidence="6">
    <location>
        <begin position="6"/>
        <end position="26"/>
    </location>
</feature>
<keyword evidence="6" id="KW-0812">Transmembrane</keyword>
<name>A0A1H4KPG4_9HYPH</name>
<keyword evidence="9" id="KW-1185">Reference proteome</keyword>
<dbReference type="SUPFAM" id="SSF54427">
    <property type="entry name" value="NTF2-like"/>
    <property type="match status" value="1"/>
</dbReference>
<evidence type="ECO:0000256" key="5">
    <source>
        <dbReference type="SAM" id="MobiDB-lite"/>
    </source>
</evidence>
<dbReference type="GO" id="GO:0016020">
    <property type="term" value="C:membrane"/>
    <property type="evidence" value="ECO:0007669"/>
    <property type="project" value="UniProtKB-SubCell"/>
</dbReference>
<sequence>MEFFDFGTIFFLIAAVVIFFQLRNVLGRRTGNERPPFDPYTAGRNASRKEQSSNGENVVSLPRRKGAAEPDQTYADIDKAAKPGTDLNKGMRAIRDADASFAPKSFVEGAKMAYEMIVMAYADGDRRTLKNLLSREVYEGFVAAIDEREKRSEKIESSFVGIDDMTIIAAEMKGSEAHVTLRIVSELISATRDSAGEVIDGDPETVAEVKDVWTFARDTRSRDPNWKLVATEAED</sequence>
<evidence type="ECO:0000259" key="7">
    <source>
        <dbReference type="SMART" id="SM00978"/>
    </source>
</evidence>
<dbReference type="Gene3D" id="3.10.450.240">
    <property type="match status" value="1"/>
</dbReference>
<evidence type="ECO:0000256" key="1">
    <source>
        <dbReference type="ARBA" id="ARBA00004370"/>
    </source>
</evidence>
<evidence type="ECO:0000256" key="3">
    <source>
        <dbReference type="ARBA" id="ARBA00022946"/>
    </source>
</evidence>
<keyword evidence="3" id="KW-0809">Transit peptide</keyword>
<keyword evidence="4 6" id="KW-0472">Membrane</keyword>
<feature type="domain" description="Tim44-like" evidence="7">
    <location>
        <begin position="87"/>
        <end position="233"/>
    </location>
</feature>
<evidence type="ECO:0000313" key="8">
    <source>
        <dbReference type="EMBL" id="SEB59812.1"/>
    </source>
</evidence>
<dbReference type="PIRSF" id="PIRSF031890">
    <property type="entry name" value="UCP031890_transporter_Tim44"/>
    <property type="match status" value="1"/>
</dbReference>
<proteinExistence type="inferred from homology"/>
<dbReference type="InterPro" id="IPR007379">
    <property type="entry name" value="Tim44-like_dom"/>
</dbReference>
<evidence type="ECO:0000313" key="9">
    <source>
        <dbReference type="Proteomes" id="UP000199064"/>
    </source>
</evidence>
<reference evidence="9" key="1">
    <citation type="submission" date="2016-10" db="EMBL/GenBank/DDBJ databases">
        <authorList>
            <person name="Varghese N."/>
            <person name="Submissions S."/>
        </authorList>
    </citation>
    <scope>NUCLEOTIDE SEQUENCE [LARGE SCALE GENOMIC DNA]</scope>
    <source>
        <strain evidence="9">ES.061</strain>
    </source>
</reference>
<dbReference type="PANTHER" id="PTHR10721:SF1">
    <property type="entry name" value="MITOCHONDRIAL IMPORT INNER MEMBRANE TRANSLOCASE SUBUNIT TIM44"/>
    <property type="match status" value="1"/>
</dbReference>
<keyword evidence="6" id="KW-1133">Transmembrane helix</keyword>
<dbReference type="SMART" id="SM00978">
    <property type="entry name" value="Tim44"/>
    <property type="match status" value="1"/>
</dbReference>